<dbReference type="Pfam" id="PF07715">
    <property type="entry name" value="Plug"/>
    <property type="match status" value="1"/>
</dbReference>
<evidence type="ECO:0000259" key="13">
    <source>
        <dbReference type="Pfam" id="PF07715"/>
    </source>
</evidence>
<evidence type="ECO:0000256" key="7">
    <source>
        <dbReference type="ARBA" id="ARBA00023237"/>
    </source>
</evidence>
<protein>
    <submittedName>
        <fullName evidence="14">Outer membrane vitamin B12 receptor BtuB</fullName>
    </submittedName>
</protein>
<keyword evidence="11" id="KW-0732">Signal</keyword>
<proteinExistence type="inferred from homology"/>
<dbReference type="PROSITE" id="PS52016">
    <property type="entry name" value="TONB_DEPENDENT_REC_3"/>
    <property type="match status" value="1"/>
</dbReference>
<dbReference type="CDD" id="cd01347">
    <property type="entry name" value="ligand_gated_channel"/>
    <property type="match status" value="1"/>
</dbReference>
<feature type="domain" description="TonB-dependent receptor plug" evidence="13">
    <location>
        <begin position="110"/>
        <end position="214"/>
    </location>
</feature>
<evidence type="ECO:0000256" key="2">
    <source>
        <dbReference type="ARBA" id="ARBA00022448"/>
    </source>
</evidence>
<reference evidence="14 15" key="1">
    <citation type="submission" date="2015-10" db="EMBL/GenBank/DDBJ databases">
        <title>Transcriptomic analysis of a linuron degrading triple-species bacterial consortium.</title>
        <authorList>
            <person name="Albers P."/>
        </authorList>
    </citation>
    <scope>NUCLEOTIDE SEQUENCE [LARGE SCALE GENOMIC DNA]</scope>
    <source>
        <strain evidence="14 15">WDL6</strain>
    </source>
</reference>
<dbReference type="InterPro" id="IPR037066">
    <property type="entry name" value="Plug_dom_sf"/>
</dbReference>
<keyword evidence="15" id="KW-1185">Reference proteome</keyword>
<evidence type="ECO:0000256" key="1">
    <source>
        <dbReference type="ARBA" id="ARBA00004571"/>
    </source>
</evidence>
<feature type="region of interest" description="Disordered" evidence="10">
    <location>
        <begin position="38"/>
        <end position="131"/>
    </location>
</feature>
<comment type="subcellular location">
    <subcellularLocation>
        <location evidence="1 8">Cell outer membrane</location>
        <topology evidence="1 8">Multi-pass membrane protein</topology>
    </subcellularLocation>
</comment>
<comment type="caution">
    <text evidence="14">The sequence shown here is derived from an EMBL/GenBank/DDBJ whole genome shotgun (WGS) entry which is preliminary data.</text>
</comment>
<dbReference type="AlphaFoldDB" id="A0A120CWJ4"/>
<gene>
    <name evidence="14" type="ORF">APY04_1543</name>
</gene>
<evidence type="ECO:0000259" key="12">
    <source>
        <dbReference type="Pfam" id="PF00593"/>
    </source>
</evidence>
<evidence type="ECO:0000256" key="9">
    <source>
        <dbReference type="RuleBase" id="RU003357"/>
    </source>
</evidence>
<keyword evidence="5 9" id="KW-0798">TonB box</keyword>
<dbReference type="EMBL" id="LMTR01000045">
    <property type="protein sequence ID" value="KWT69460.1"/>
    <property type="molecule type" value="Genomic_DNA"/>
</dbReference>
<evidence type="ECO:0000256" key="10">
    <source>
        <dbReference type="SAM" id="MobiDB-lite"/>
    </source>
</evidence>
<keyword evidence="6 8" id="KW-0472">Membrane</keyword>
<keyword evidence="14" id="KW-0675">Receptor</keyword>
<dbReference type="Gene3D" id="2.170.130.10">
    <property type="entry name" value="TonB-dependent receptor, plug domain"/>
    <property type="match status" value="1"/>
</dbReference>
<dbReference type="GO" id="GO:0009279">
    <property type="term" value="C:cell outer membrane"/>
    <property type="evidence" value="ECO:0007669"/>
    <property type="project" value="UniProtKB-SubCell"/>
</dbReference>
<keyword evidence="2 8" id="KW-0813">Transport</keyword>
<dbReference type="InterPro" id="IPR039426">
    <property type="entry name" value="TonB-dep_rcpt-like"/>
</dbReference>
<evidence type="ECO:0000256" key="4">
    <source>
        <dbReference type="ARBA" id="ARBA00022692"/>
    </source>
</evidence>
<dbReference type="Proteomes" id="UP000059074">
    <property type="component" value="Unassembled WGS sequence"/>
</dbReference>
<dbReference type="PANTHER" id="PTHR32552:SF84">
    <property type="entry name" value="TONB-DEPENDENT RECEPTOR-RELATED"/>
    <property type="match status" value="1"/>
</dbReference>
<comment type="similarity">
    <text evidence="8 9">Belongs to the TonB-dependent receptor family.</text>
</comment>
<evidence type="ECO:0000256" key="5">
    <source>
        <dbReference type="ARBA" id="ARBA00023077"/>
    </source>
</evidence>
<dbReference type="Gene3D" id="2.40.170.20">
    <property type="entry name" value="TonB-dependent receptor, beta-barrel domain"/>
    <property type="match status" value="1"/>
</dbReference>
<dbReference type="PATRIC" id="fig|121290.4.peg.2784"/>
<evidence type="ECO:0000256" key="11">
    <source>
        <dbReference type="SAM" id="SignalP"/>
    </source>
</evidence>
<dbReference type="SUPFAM" id="SSF56935">
    <property type="entry name" value="Porins"/>
    <property type="match status" value="1"/>
</dbReference>
<feature type="compositionally biased region" description="Basic residues" evidence="10">
    <location>
        <begin position="50"/>
        <end position="62"/>
    </location>
</feature>
<feature type="compositionally biased region" description="Low complexity" evidence="10">
    <location>
        <begin position="63"/>
        <end position="82"/>
    </location>
</feature>
<dbReference type="PANTHER" id="PTHR32552">
    <property type="entry name" value="FERRICHROME IRON RECEPTOR-RELATED"/>
    <property type="match status" value="1"/>
</dbReference>
<dbReference type="GO" id="GO:0015344">
    <property type="term" value="F:siderophore uptake transmembrane transporter activity"/>
    <property type="evidence" value="ECO:0007669"/>
    <property type="project" value="TreeGrafter"/>
</dbReference>
<evidence type="ECO:0000256" key="3">
    <source>
        <dbReference type="ARBA" id="ARBA00022452"/>
    </source>
</evidence>
<evidence type="ECO:0000313" key="15">
    <source>
        <dbReference type="Proteomes" id="UP000059074"/>
    </source>
</evidence>
<dbReference type="STRING" id="121290.APY04_1543"/>
<feature type="domain" description="TonB-dependent receptor-like beta-barrel" evidence="12">
    <location>
        <begin position="289"/>
        <end position="727"/>
    </location>
</feature>
<keyword evidence="7 8" id="KW-0998">Cell outer membrane</keyword>
<accession>A0A120CWJ4</accession>
<dbReference type="InterPro" id="IPR000531">
    <property type="entry name" value="Beta-barrel_TonB"/>
</dbReference>
<dbReference type="InterPro" id="IPR036942">
    <property type="entry name" value="Beta-barrel_TonB_sf"/>
</dbReference>
<dbReference type="OrthoDB" id="9760333at2"/>
<dbReference type="RefSeq" id="WP_068461212.1">
    <property type="nucleotide sequence ID" value="NZ_LMTR01000045.1"/>
</dbReference>
<name>A0A120CWJ4_HYPSL</name>
<dbReference type="Pfam" id="PF00593">
    <property type="entry name" value="TonB_dep_Rec_b-barrel"/>
    <property type="match status" value="1"/>
</dbReference>
<sequence length="757" mass="82855">MYLRIPPKLCFGVLTALSASVSTAAIAQTAATPAPTELPTLEVATEQPKKKAAKAKSAKKAASKGAQPSAPAPAATQAAASSRTGDGDTRPGLNLDAPATTSSRLGLTPLETPASVEVIPGSTTRQRGQQNVNEAVTQNATGFTSAASPGNGGTSLVARGFAGHSSVMRLYDGTRLFLGNGTITFPFDTWSAERIEVLRGPASVMYGEGAIGGAINVVPKKPTDYFAAEGEVGFNTNGERRFGLGVGGPASDRISYRFDASGTQSDGWLQQEGDYSSLALSGAVAFRATDDLKFTLSHDYGYQKPMRYFGTPLVNGKIPASLRDKNYNVRDSKISYIDHWTQFKTEWNPTEWFQLRNVTYRITSERHWRNVEGFQYNPGTGMIDRPDGNALVILHGTDQIGTRTDATFRSELPGGMKNAFVAGFELNRINHGRDNNSPYGNTGPVDPFNPVLGYFPDNPPTTAEYDARLDQYAVFAENHLEVSKELSIIAGIRFDQPTVSRVHHRNAREAYKQDFEYVTWRAGAVYSPIKDLAFYGQYSTGVDPMNFGLVSLTRSQAAWEPTTGRQIEVGVKQSLFGGRGEWTFAAYDIVKKNLLSVDPKLPNSGIQRQVGQQSSRGVELSVAMQLTDTVRYEGNIALLKAEYDEFIQGTNNYSGKRPNNVPQQISNNWLSWAFLPDWEARVGVQWIGAIYNNDANTSKRPASTVVNLGLDYHVDERSMISLRGYNVFDEVYAYSGNIDSWQLAPPRSGEIVYRMKY</sequence>
<dbReference type="InterPro" id="IPR012910">
    <property type="entry name" value="Plug_dom"/>
</dbReference>
<feature type="signal peptide" evidence="11">
    <location>
        <begin position="1"/>
        <end position="27"/>
    </location>
</feature>
<feature type="compositionally biased region" description="Polar residues" evidence="10">
    <location>
        <begin position="121"/>
        <end position="131"/>
    </location>
</feature>
<evidence type="ECO:0000313" key="14">
    <source>
        <dbReference type="EMBL" id="KWT69460.1"/>
    </source>
</evidence>
<keyword evidence="3 8" id="KW-1134">Transmembrane beta strand</keyword>
<feature type="chain" id="PRO_5007163971" evidence="11">
    <location>
        <begin position="28"/>
        <end position="757"/>
    </location>
</feature>
<keyword evidence="4 8" id="KW-0812">Transmembrane</keyword>
<evidence type="ECO:0000256" key="8">
    <source>
        <dbReference type="PROSITE-ProRule" id="PRU01360"/>
    </source>
</evidence>
<evidence type="ECO:0000256" key="6">
    <source>
        <dbReference type="ARBA" id="ARBA00023136"/>
    </source>
</evidence>
<organism evidence="14 15">
    <name type="scientific">Hyphomicrobium sulfonivorans</name>
    <dbReference type="NCBI Taxonomy" id="121290"/>
    <lineage>
        <taxon>Bacteria</taxon>
        <taxon>Pseudomonadati</taxon>
        <taxon>Pseudomonadota</taxon>
        <taxon>Alphaproteobacteria</taxon>
        <taxon>Hyphomicrobiales</taxon>
        <taxon>Hyphomicrobiaceae</taxon>
        <taxon>Hyphomicrobium</taxon>
    </lineage>
</organism>